<dbReference type="SUPFAM" id="SSF55048">
    <property type="entry name" value="Probable ACP-binding domain of malonyl-CoA ACP transacylase"/>
    <property type="match status" value="1"/>
</dbReference>
<dbReference type="InterPro" id="IPR036736">
    <property type="entry name" value="ACP-like_sf"/>
</dbReference>
<dbReference type="InterPro" id="IPR049551">
    <property type="entry name" value="PKS_DH_C"/>
</dbReference>
<dbReference type="InterPro" id="IPR016039">
    <property type="entry name" value="Thiolase-like"/>
</dbReference>
<evidence type="ECO:0000313" key="20">
    <source>
        <dbReference type="Proteomes" id="UP000294257"/>
    </source>
</evidence>
<dbReference type="Pfam" id="PF08990">
    <property type="entry name" value="Docking"/>
    <property type="match status" value="1"/>
</dbReference>
<dbReference type="Gene3D" id="1.10.1200.10">
    <property type="entry name" value="ACP-like"/>
    <property type="match status" value="1"/>
</dbReference>
<keyword evidence="5" id="KW-0677">Repeat</keyword>
<dbReference type="PROSITE" id="PS52019">
    <property type="entry name" value="PKS_MFAS_DH"/>
    <property type="match status" value="1"/>
</dbReference>
<evidence type="ECO:0000256" key="14">
    <source>
        <dbReference type="PROSITE-ProRule" id="PRU01363"/>
    </source>
</evidence>
<feature type="active site" description="Proton donor; for dehydratase activity" evidence="14">
    <location>
        <position position="1112"/>
    </location>
</feature>
<feature type="coiled-coil region" evidence="15">
    <location>
        <begin position="11"/>
        <end position="38"/>
    </location>
</feature>
<evidence type="ECO:0000256" key="15">
    <source>
        <dbReference type="SAM" id="Coils"/>
    </source>
</evidence>
<dbReference type="GO" id="GO:0004312">
    <property type="term" value="F:fatty acid synthase activity"/>
    <property type="evidence" value="ECO:0007669"/>
    <property type="project" value="TreeGrafter"/>
</dbReference>
<evidence type="ECO:0000256" key="13">
    <source>
        <dbReference type="ARBA" id="ARBA00066981"/>
    </source>
</evidence>
<dbReference type="Pfam" id="PF00698">
    <property type="entry name" value="Acyl_transf_1"/>
    <property type="match status" value="1"/>
</dbReference>
<dbReference type="EC" id="2.3.1.94" evidence="13"/>
<dbReference type="InterPro" id="IPR057326">
    <property type="entry name" value="KR_dom"/>
</dbReference>
<dbReference type="Pfam" id="PF14765">
    <property type="entry name" value="PS-DH"/>
    <property type="match status" value="1"/>
</dbReference>
<dbReference type="InterPro" id="IPR055123">
    <property type="entry name" value="SpnB-like_Rossmann"/>
</dbReference>
<feature type="region of interest" description="C-terminal hotdog fold" evidence="14">
    <location>
        <begin position="1053"/>
        <end position="1188"/>
    </location>
</feature>
<dbReference type="InterPro" id="IPR009081">
    <property type="entry name" value="PP-bd_ACP"/>
</dbReference>
<dbReference type="FunFam" id="3.40.366.10:FF:000002">
    <property type="entry name" value="Probable polyketide synthase 2"/>
    <property type="match status" value="1"/>
</dbReference>
<gene>
    <name evidence="19" type="ORF">EV193_1072</name>
</gene>
<dbReference type="Pfam" id="PF00109">
    <property type="entry name" value="ketoacyl-synt"/>
    <property type="match status" value="1"/>
</dbReference>
<evidence type="ECO:0000259" key="16">
    <source>
        <dbReference type="PROSITE" id="PS50075"/>
    </source>
</evidence>
<dbReference type="CDD" id="cd00833">
    <property type="entry name" value="PKS"/>
    <property type="match status" value="1"/>
</dbReference>
<dbReference type="InterPro" id="IPR014043">
    <property type="entry name" value="Acyl_transferase_dom"/>
</dbReference>
<dbReference type="InterPro" id="IPR049900">
    <property type="entry name" value="PKS_mFAS_DH"/>
</dbReference>
<dbReference type="SUPFAM" id="SSF101173">
    <property type="entry name" value="Docking domain B of the erythromycin polyketide synthase (DEBS)"/>
    <property type="match status" value="1"/>
</dbReference>
<keyword evidence="8" id="KW-0012">Acyltransferase</keyword>
<comment type="catalytic activity">
    <reaction evidence="9">
        <text>6 (S)-methylmalonyl-CoA + propanoyl-CoA + 6 NADPH + 12 H(+) = 6-deoxyerythronolide B + 6 CO2 + 6 NADP(+) + 7 CoA + H2O</text>
        <dbReference type="Rhea" id="RHEA:23068"/>
        <dbReference type="ChEBI" id="CHEBI:15377"/>
        <dbReference type="ChEBI" id="CHEBI:15378"/>
        <dbReference type="ChEBI" id="CHEBI:16089"/>
        <dbReference type="ChEBI" id="CHEBI:16526"/>
        <dbReference type="ChEBI" id="CHEBI:57287"/>
        <dbReference type="ChEBI" id="CHEBI:57327"/>
        <dbReference type="ChEBI" id="CHEBI:57392"/>
        <dbReference type="ChEBI" id="CHEBI:57783"/>
        <dbReference type="ChEBI" id="CHEBI:58349"/>
        <dbReference type="EC" id="2.3.1.94"/>
    </reaction>
</comment>
<proteinExistence type="predicted"/>
<sequence length="1778" mass="187087">MSDDIKLRDYLKRVLGDLQKSNQRLREIEAERRESIAVVAMGCRLPGGVSDADDLWRLVSGGADGISEFPLDRGWPDDLYDADPDVAGKTYTRHGGFLDGVAQFDAALFGISPREALSMDPQQRKALEVSWELLERARMNPHSLSGRKVGVFTGLMYHDYGANLDRLPDGVEGYFGIGNSGSVTSGRVSYALGLEGPAVTLDTACSSSLVATHLACQALRDGDCELAIAGGVTIMVTPEMYVAFSRQRGLASNGRCKAFAGAADGTALSEGVAMLLLERLSDARRNGHPVLAVVRGSAVNQDGASNGLTAPSGPAQQRVIREALHNAGLSVADVDLVEAHGTGTRLGDPIEAQAILATYGRDRPAGQPVALGSLKSNIGHTQAAAGVAGMIKAIQAIRHGVLPKTLHVDEPTPEVDWSAGEVELLVDERPWPERDRPRRAAVSAFGVSGTNAHVILEQAALDEEADRSPEVHLDPVPLALSAKTAATLRAQAVQLRGHLDAYDELDLADVGFALSTTRANLDERAVVLASDRLLAGKALASLADGESSPEIVTGRPVRGRLAFLFTGQGSQRVGMGRELHTAFPVFAAAFDACCAELDRHLDRPLRDVVFTDQEVLDRTGFTQPALFAFEVASFRLLESWSVRPDLVAGHSIGELAAAHVAGVLSLGDAATLVAARAALMDALPDTGAMCAVQATEAEVTPLLGPRVDFAGINGPTSVVVSGDEDEVSRVVDHFAAEGRKTKRLRVSHAFHSPHIDDMLDEYRATAERLMFARPDIGFVSTVTGRQVDTVPASYWVEQVRRPVRFMDAVVALRELGATTFVELGPGGVLTALGEECVDDPSTAFVPFNRHDASEPSAAVAALSTLFVRGAAVDLSGPFAGTGARTVPLPTYPFDRRRFWLEERDRRANLTTVGIDEVAHPLLGAAVEVPDAGSVVLTGTLSTDGQPWLADHTVAGAVVVPAAAAVEMVIEAGGEVDCPALVELVVEQPLVVPAGEAVRVRLTVTADGDRGDHTVAVHASHGGGPWTRHMTATVAPEAAEPAEWATGVWPPADARPIDVDGFYERLEQAGYGYGPAFQCVRAVWVRGDEVLADITLPQSVDAAGYRLHPALLDAASHARLAVGTGADEARLPFAWSGVTVHTAAATAVRVRSRPDGPNAVSLEMFDHTGAPVATVRSIDSRPLPPGSLAAPGGAGSLFTITWTPVSTMDGAGEPAVTLVDLTEAPSAPSSAAARDLVATVLLEIQQWLDEPRDDAARLVVLTGLPEDVPGLSAVWGLVRAAQAEHPDRIVLAAVDQDPRSRAALPSAIATGERQLAIRHGTVSVPELTRAPIERSRPHGWDADDAVLITGGTGSLGSTVARHLASAHGVRRLVLASRSGRNATGAGALVAELAEAGCTAEVVRCDIADRDAVRELLAGIPSLGGIVHAAGVLDDGVLAKQDPTRLDRVFGPKADAAWNLHEESLALRLNLSSFVLFSSASAVLGGAGQANYAAANGFLDGLAGLRTSLGLPAVSLAWGLWEQDGGMAGELGGASRERIARSGMAALSADEGLALFDAAMAARSPRVVPAAVDPRAAAETHPMFRRLLPVRRRRADSPVRSLTDQLGRMSPPERVARLLELVRSAAATVLGHADSDALQPDQAFKDLGFDSLTAVELRNRLADASGVRLPASAIFDNPTPIALSDALHQALGMDEGPASAEDPGEDEIRVALAAVPLSRYRELGVLDALLGWRPSAENEPDQAVSAEIARIAEMDVDALLERAFHMTDGDAADRETGRKA</sequence>
<keyword evidence="20" id="KW-1185">Reference proteome</keyword>
<dbReference type="InterPro" id="IPR020807">
    <property type="entry name" value="PKS_DH"/>
</dbReference>
<feature type="domain" description="PKS/mFAS DH" evidence="18">
    <location>
        <begin position="919"/>
        <end position="1188"/>
    </location>
</feature>
<keyword evidence="7" id="KW-0511">Multifunctional enzyme</keyword>
<keyword evidence="4 19" id="KW-0808">Transferase</keyword>
<evidence type="ECO:0000256" key="10">
    <source>
        <dbReference type="ARBA" id="ARBA00060158"/>
    </source>
</evidence>
<comment type="pathway">
    <text evidence="11">Antibiotic biosynthesis; erythromycin biosynthesis.</text>
</comment>
<dbReference type="InterPro" id="IPR036299">
    <property type="entry name" value="Polyketide_synth_docking_sf"/>
</dbReference>
<dbReference type="SMART" id="SM00822">
    <property type="entry name" value="PKS_KR"/>
    <property type="match status" value="1"/>
</dbReference>
<dbReference type="Gene3D" id="3.10.129.110">
    <property type="entry name" value="Polyketide synthase dehydratase"/>
    <property type="match status" value="1"/>
</dbReference>
<dbReference type="GO" id="GO:0006633">
    <property type="term" value="P:fatty acid biosynthetic process"/>
    <property type="evidence" value="ECO:0007669"/>
    <property type="project" value="TreeGrafter"/>
</dbReference>
<dbReference type="InterPro" id="IPR006162">
    <property type="entry name" value="Ppantetheine_attach_site"/>
</dbReference>
<dbReference type="InterPro" id="IPR014031">
    <property type="entry name" value="Ketoacyl_synth_C"/>
</dbReference>
<evidence type="ECO:0000256" key="9">
    <source>
        <dbReference type="ARBA" id="ARBA00052442"/>
    </source>
</evidence>
<dbReference type="GO" id="GO:0047879">
    <property type="term" value="F:erythronolide synthase activity"/>
    <property type="evidence" value="ECO:0007669"/>
    <property type="project" value="UniProtKB-EC"/>
</dbReference>
<dbReference type="PROSITE" id="PS50075">
    <property type="entry name" value="CARRIER"/>
    <property type="match status" value="1"/>
</dbReference>
<evidence type="ECO:0000256" key="2">
    <source>
        <dbReference type="ARBA" id="ARBA00022450"/>
    </source>
</evidence>
<dbReference type="SMART" id="SM01294">
    <property type="entry name" value="PKS_PP_betabranch"/>
    <property type="match status" value="1"/>
</dbReference>
<dbReference type="PROSITE" id="PS00012">
    <property type="entry name" value="PHOSPHOPANTETHEINE"/>
    <property type="match status" value="1"/>
</dbReference>
<comment type="caution">
    <text evidence="19">The sequence shown here is derived from an EMBL/GenBank/DDBJ whole genome shotgun (WGS) entry which is preliminary data.</text>
</comment>
<dbReference type="CDD" id="cd08956">
    <property type="entry name" value="KR_3_FAS_SDR_x"/>
    <property type="match status" value="1"/>
</dbReference>
<comment type="function">
    <text evidence="10">Involved in the biosynthesis of antibiotic erythromycin via the biosynthesis of its aglycone precursor, 6-deoxyerythronolide B (6-dEB).</text>
</comment>
<dbReference type="InterPro" id="IPR032821">
    <property type="entry name" value="PKS_assoc"/>
</dbReference>
<feature type="domain" description="Carrier" evidence="16">
    <location>
        <begin position="1614"/>
        <end position="1689"/>
    </location>
</feature>
<keyword evidence="2" id="KW-0596">Phosphopantetheine</keyword>
<evidence type="ECO:0000256" key="6">
    <source>
        <dbReference type="ARBA" id="ARBA00023194"/>
    </source>
</evidence>
<dbReference type="Pfam" id="PF02801">
    <property type="entry name" value="Ketoacyl-synt_C"/>
    <property type="match status" value="1"/>
</dbReference>
<dbReference type="OrthoDB" id="9778690at2"/>
<dbReference type="EMBL" id="SGWQ01000007">
    <property type="protein sequence ID" value="RZS36321.1"/>
    <property type="molecule type" value="Genomic_DNA"/>
</dbReference>
<comment type="subunit">
    <text evidence="12">Homodimer. Erythronolide synthase is composed of EryAI, EryAII and EryAIII multimodular (2 modules) polypeptides each coding for a functional synthase subunit which participates in 2 of the six FAS-like elongation steps required for formation of the polyketide. Module 1, 2, 3, 4, 5, and 6 participating in biosynthesis steps 1, 2, 3, 4, 5, and 6, respectively.</text>
</comment>
<dbReference type="InterPro" id="IPR016036">
    <property type="entry name" value="Malonyl_transacylase_ACP-bd"/>
</dbReference>
<comment type="cofactor">
    <cofactor evidence="1">
        <name>pantetheine 4'-phosphate</name>
        <dbReference type="ChEBI" id="CHEBI:47942"/>
    </cofactor>
</comment>
<dbReference type="FunFam" id="3.40.47.10:FF:000019">
    <property type="entry name" value="Polyketide synthase type I"/>
    <property type="match status" value="1"/>
</dbReference>
<evidence type="ECO:0000259" key="17">
    <source>
        <dbReference type="PROSITE" id="PS52004"/>
    </source>
</evidence>
<dbReference type="SUPFAM" id="SSF53901">
    <property type="entry name" value="Thiolase-like"/>
    <property type="match status" value="1"/>
</dbReference>
<feature type="region of interest" description="N-terminal hotdog fold" evidence="14">
    <location>
        <begin position="919"/>
        <end position="1040"/>
    </location>
</feature>
<dbReference type="SMART" id="SM00823">
    <property type="entry name" value="PKS_PP"/>
    <property type="match status" value="1"/>
</dbReference>
<dbReference type="GO" id="GO:0031177">
    <property type="term" value="F:phosphopantetheine binding"/>
    <property type="evidence" value="ECO:0007669"/>
    <property type="project" value="InterPro"/>
</dbReference>
<dbReference type="InterPro" id="IPR049552">
    <property type="entry name" value="PKS_DH_N"/>
</dbReference>
<evidence type="ECO:0000256" key="4">
    <source>
        <dbReference type="ARBA" id="ARBA00022679"/>
    </source>
</evidence>
<dbReference type="PROSITE" id="PS52004">
    <property type="entry name" value="KS3_2"/>
    <property type="match status" value="1"/>
</dbReference>
<dbReference type="SMART" id="SM00825">
    <property type="entry name" value="PKS_KS"/>
    <property type="match status" value="1"/>
</dbReference>
<dbReference type="Pfam" id="PF16197">
    <property type="entry name" value="KAsynt_C_assoc"/>
    <property type="match status" value="1"/>
</dbReference>
<evidence type="ECO:0000256" key="8">
    <source>
        <dbReference type="ARBA" id="ARBA00023315"/>
    </source>
</evidence>
<dbReference type="InterPro" id="IPR020806">
    <property type="entry name" value="PKS_PP-bd"/>
</dbReference>
<dbReference type="PANTHER" id="PTHR43775">
    <property type="entry name" value="FATTY ACID SYNTHASE"/>
    <property type="match status" value="1"/>
</dbReference>
<keyword evidence="6" id="KW-0045">Antibiotic biosynthesis</keyword>
<dbReference type="InterPro" id="IPR014030">
    <property type="entry name" value="Ketoacyl_synth_N"/>
</dbReference>
<feature type="active site" description="Proton acceptor; for dehydratase activity" evidence="14">
    <location>
        <position position="951"/>
    </location>
</feature>
<dbReference type="InterPro" id="IPR013968">
    <property type="entry name" value="PKS_KR"/>
</dbReference>
<evidence type="ECO:0000256" key="7">
    <source>
        <dbReference type="ARBA" id="ARBA00023268"/>
    </source>
</evidence>
<name>A0A4Q7KLB9_9PSEU</name>
<dbReference type="Pfam" id="PF22953">
    <property type="entry name" value="SpnB_Rossmann"/>
    <property type="match status" value="1"/>
</dbReference>
<dbReference type="InterPro" id="IPR042104">
    <property type="entry name" value="PKS_dehydratase_sf"/>
</dbReference>
<feature type="domain" description="Ketosynthase family 3 (KS3)" evidence="17">
    <location>
        <begin position="33"/>
        <end position="458"/>
    </location>
</feature>
<dbReference type="InterPro" id="IPR015083">
    <property type="entry name" value="NorB/c/GfsB-D-like_docking"/>
</dbReference>
<evidence type="ECO:0000256" key="3">
    <source>
        <dbReference type="ARBA" id="ARBA00022553"/>
    </source>
</evidence>
<dbReference type="Pfam" id="PF08659">
    <property type="entry name" value="KR"/>
    <property type="match status" value="1"/>
</dbReference>
<dbReference type="InterPro" id="IPR020841">
    <property type="entry name" value="PKS_Beta-ketoAc_synthase_dom"/>
</dbReference>
<dbReference type="InterPro" id="IPR050091">
    <property type="entry name" value="PKS_NRPS_Biosynth_Enz"/>
</dbReference>
<dbReference type="PANTHER" id="PTHR43775:SF51">
    <property type="entry name" value="INACTIVE PHENOLPHTHIOCEROL SYNTHESIS POLYKETIDE SYNTHASE TYPE I PKS1-RELATED"/>
    <property type="match status" value="1"/>
</dbReference>
<dbReference type="SUPFAM" id="SSF47336">
    <property type="entry name" value="ACP-like"/>
    <property type="match status" value="1"/>
</dbReference>
<accession>A0A4Q7KLB9</accession>
<protein>
    <recommendedName>
        <fullName evidence="13">6-deoxyerythronolide-B synthase</fullName>
        <ecNumber evidence="13">2.3.1.94</ecNumber>
    </recommendedName>
</protein>
<dbReference type="GO" id="GO:0033068">
    <property type="term" value="P:macrolide biosynthetic process"/>
    <property type="evidence" value="ECO:0007669"/>
    <property type="project" value="UniProtKB-ARBA"/>
</dbReference>
<keyword evidence="15" id="KW-0175">Coiled coil</keyword>
<reference evidence="19 20" key="1">
    <citation type="submission" date="2019-02" db="EMBL/GenBank/DDBJ databases">
        <title>Genomic Encyclopedia of Type Strains, Phase IV (KMG-IV): sequencing the most valuable type-strain genomes for metagenomic binning, comparative biology and taxonomic classification.</title>
        <authorList>
            <person name="Goeker M."/>
        </authorList>
    </citation>
    <scope>NUCLEOTIDE SEQUENCE [LARGE SCALE GENOMIC DNA]</scope>
    <source>
        <strain evidence="19 20">DSM 101727</strain>
    </source>
</reference>
<evidence type="ECO:0000259" key="18">
    <source>
        <dbReference type="PROSITE" id="PS52019"/>
    </source>
</evidence>
<evidence type="ECO:0000256" key="5">
    <source>
        <dbReference type="ARBA" id="ARBA00022737"/>
    </source>
</evidence>
<dbReference type="Gene3D" id="3.40.366.10">
    <property type="entry name" value="Malonyl-Coenzyme A Acyl Carrier Protein, domain 2"/>
    <property type="match status" value="1"/>
</dbReference>
<dbReference type="Pfam" id="PF21089">
    <property type="entry name" value="PKS_DH_N"/>
    <property type="match status" value="1"/>
</dbReference>
<dbReference type="FunFam" id="1.10.1200.10:FF:000007">
    <property type="entry name" value="Probable polyketide synthase pks17"/>
    <property type="match status" value="1"/>
</dbReference>
<evidence type="ECO:0000256" key="12">
    <source>
        <dbReference type="ARBA" id="ARBA00063272"/>
    </source>
</evidence>
<dbReference type="Proteomes" id="UP000294257">
    <property type="component" value="Unassembled WGS sequence"/>
</dbReference>
<dbReference type="Pfam" id="PF00550">
    <property type="entry name" value="PP-binding"/>
    <property type="match status" value="1"/>
</dbReference>
<dbReference type="Gene3D" id="3.30.70.3290">
    <property type="match status" value="1"/>
</dbReference>
<dbReference type="InterPro" id="IPR001227">
    <property type="entry name" value="Ac_transferase_dom_sf"/>
</dbReference>
<evidence type="ECO:0000313" key="19">
    <source>
        <dbReference type="EMBL" id="RZS36321.1"/>
    </source>
</evidence>
<dbReference type="InterPro" id="IPR016035">
    <property type="entry name" value="Acyl_Trfase/lysoPLipase"/>
</dbReference>
<dbReference type="SUPFAM" id="SSF51735">
    <property type="entry name" value="NAD(P)-binding Rossmann-fold domains"/>
    <property type="match status" value="2"/>
</dbReference>
<dbReference type="SUPFAM" id="SSF52151">
    <property type="entry name" value="FabD/lysophospholipase-like"/>
    <property type="match status" value="1"/>
</dbReference>
<organism evidence="19 20">
    <name type="scientific">Herbihabitans rhizosphaerae</name>
    <dbReference type="NCBI Taxonomy" id="1872711"/>
    <lineage>
        <taxon>Bacteria</taxon>
        <taxon>Bacillati</taxon>
        <taxon>Actinomycetota</taxon>
        <taxon>Actinomycetes</taxon>
        <taxon>Pseudonocardiales</taxon>
        <taxon>Pseudonocardiaceae</taxon>
        <taxon>Herbihabitans</taxon>
    </lineage>
</organism>
<dbReference type="SMART" id="SM00827">
    <property type="entry name" value="PKS_AT"/>
    <property type="match status" value="1"/>
</dbReference>
<keyword evidence="3" id="KW-0597">Phosphoprotein</keyword>
<evidence type="ECO:0000256" key="11">
    <source>
        <dbReference type="ARBA" id="ARBA00060622"/>
    </source>
</evidence>
<dbReference type="InterPro" id="IPR036291">
    <property type="entry name" value="NAD(P)-bd_dom_sf"/>
</dbReference>
<dbReference type="Gene3D" id="3.40.47.10">
    <property type="match status" value="1"/>
</dbReference>
<dbReference type="SMART" id="SM00826">
    <property type="entry name" value="PKS_DH"/>
    <property type="match status" value="1"/>
</dbReference>
<evidence type="ECO:0000256" key="1">
    <source>
        <dbReference type="ARBA" id="ARBA00001957"/>
    </source>
</evidence>
<dbReference type="Gene3D" id="3.40.50.720">
    <property type="entry name" value="NAD(P)-binding Rossmann-like Domain"/>
    <property type="match status" value="1"/>
</dbReference>